<evidence type="ECO:0000259" key="8">
    <source>
        <dbReference type="PROSITE" id="PS50067"/>
    </source>
</evidence>
<keyword evidence="6" id="KW-0206">Cytoskeleton</keyword>
<keyword evidence="6" id="KW-0963">Cytoplasm</keyword>
<gene>
    <name evidence="9" type="primary">KIF12_2</name>
    <name evidence="9" type="ORF">OS493_004295</name>
</gene>
<dbReference type="PANTHER" id="PTHR47968:SF75">
    <property type="entry name" value="CENTROMERE-ASSOCIATED PROTEIN E"/>
    <property type="match status" value="1"/>
</dbReference>
<dbReference type="InterPro" id="IPR027640">
    <property type="entry name" value="Kinesin-like_fam"/>
</dbReference>
<evidence type="ECO:0000256" key="6">
    <source>
        <dbReference type="ARBA" id="ARBA00023212"/>
    </source>
</evidence>
<dbReference type="PANTHER" id="PTHR47968">
    <property type="entry name" value="CENTROMERE PROTEIN E"/>
    <property type="match status" value="1"/>
</dbReference>
<organism evidence="9 10">
    <name type="scientific">Desmophyllum pertusum</name>
    <dbReference type="NCBI Taxonomy" id="174260"/>
    <lineage>
        <taxon>Eukaryota</taxon>
        <taxon>Metazoa</taxon>
        <taxon>Cnidaria</taxon>
        <taxon>Anthozoa</taxon>
        <taxon>Hexacorallia</taxon>
        <taxon>Scleractinia</taxon>
        <taxon>Caryophylliina</taxon>
        <taxon>Caryophylliidae</taxon>
        <taxon>Desmophyllum</taxon>
    </lineage>
</organism>
<evidence type="ECO:0000313" key="9">
    <source>
        <dbReference type="EMBL" id="KAJ7387312.1"/>
    </source>
</evidence>
<comment type="similarity">
    <text evidence="7">Belongs to the TRAFAC class myosin-kinesin ATPase superfamily. Kinesin family.</text>
</comment>
<dbReference type="SUPFAM" id="SSF52540">
    <property type="entry name" value="P-loop containing nucleoside triphosphate hydrolases"/>
    <property type="match status" value="1"/>
</dbReference>
<dbReference type="Pfam" id="PF00225">
    <property type="entry name" value="Kinesin"/>
    <property type="match status" value="1"/>
</dbReference>
<comment type="caution">
    <text evidence="7">Lacks conserved residue(s) required for the propagation of feature annotation.</text>
</comment>
<keyword evidence="10" id="KW-1185">Reference proteome</keyword>
<dbReference type="GO" id="GO:0008017">
    <property type="term" value="F:microtubule binding"/>
    <property type="evidence" value="ECO:0007669"/>
    <property type="project" value="InterPro"/>
</dbReference>
<keyword evidence="3" id="KW-0067">ATP-binding</keyword>
<evidence type="ECO:0000256" key="1">
    <source>
        <dbReference type="ARBA" id="ARBA00004245"/>
    </source>
</evidence>
<feature type="domain" description="Kinesin motor" evidence="8">
    <location>
        <begin position="1"/>
        <end position="80"/>
    </location>
</feature>
<dbReference type="InterPro" id="IPR036961">
    <property type="entry name" value="Kinesin_motor_dom_sf"/>
</dbReference>
<evidence type="ECO:0000256" key="4">
    <source>
        <dbReference type="ARBA" id="ARBA00023054"/>
    </source>
</evidence>
<proteinExistence type="inferred from homology"/>
<dbReference type="GO" id="GO:0005524">
    <property type="term" value="F:ATP binding"/>
    <property type="evidence" value="ECO:0007669"/>
    <property type="project" value="UniProtKB-KW"/>
</dbReference>
<dbReference type="EMBL" id="MU825874">
    <property type="protein sequence ID" value="KAJ7387312.1"/>
    <property type="molecule type" value="Genomic_DNA"/>
</dbReference>
<dbReference type="GO" id="GO:0005856">
    <property type="term" value="C:cytoskeleton"/>
    <property type="evidence" value="ECO:0007669"/>
    <property type="project" value="UniProtKB-SubCell"/>
</dbReference>
<dbReference type="InterPro" id="IPR027417">
    <property type="entry name" value="P-loop_NTPase"/>
</dbReference>
<evidence type="ECO:0000256" key="5">
    <source>
        <dbReference type="ARBA" id="ARBA00023175"/>
    </source>
</evidence>
<evidence type="ECO:0000313" key="10">
    <source>
        <dbReference type="Proteomes" id="UP001163046"/>
    </source>
</evidence>
<evidence type="ECO:0000256" key="2">
    <source>
        <dbReference type="ARBA" id="ARBA00022741"/>
    </source>
</evidence>
<accession>A0A9X0D4S3</accession>
<dbReference type="OrthoDB" id="3176171at2759"/>
<protein>
    <submittedName>
        <fullName evidence="9">Kinesin- protein 12</fullName>
    </submittedName>
</protein>
<dbReference type="GO" id="GO:0007018">
    <property type="term" value="P:microtubule-based movement"/>
    <property type="evidence" value="ECO:0007669"/>
    <property type="project" value="InterPro"/>
</dbReference>
<name>A0A9X0D4S3_9CNID</name>
<keyword evidence="5" id="KW-0505">Motor protein</keyword>
<dbReference type="Gene3D" id="3.40.850.10">
    <property type="entry name" value="Kinesin motor domain"/>
    <property type="match status" value="1"/>
</dbReference>
<reference evidence="9" key="1">
    <citation type="submission" date="2023-01" db="EMBL/GenBank/DDBJ databases">
        <title>Genome assembly of the deep-sea coral Lophelia pertusa.</title>
        <authorList>
            <person name="Herrera S."/>
            <person name="Cordes E."/>
        </authorList>
    </citation>
    <scope>NUCLEOTIDE SEQUENCE</scope>
    <source>
        <strain evidence="9">USNM1676648</strain>
        <tissue evidence="9">Polyp</tissue>
    </source>
</reference>
<evidence type="ECO:0000256" key="3">
    <source>
        <dbReference type="ARBA" id="ARBA00022840"/>
    </source>
</evidence>
<evidence type="ECO:0000256" key="7">
    <source>
        <dbReference type="PROSITE-ProRule" id="PRU00283"/>
    </source>
</evidence>
<dbReference type="InterPro" id="IPR001752">
    <property type="entry name" value="Kinesin_motor_dom"/>
</dbReference>
<keyword evidence="2" id="KW-0547">Nucleotide-binding</keyword>
<dbReference type="AlphaFoldDB" id="A0A9X0D4S3"/>
<keyword evidence="4" id="KW-0175">Coiled coil</keyword>
<dbReference type="PROSITE" id="PS50067">
    <property type="entry name" value="KINESIN_MOTOR_2"/>
    <property type="match status" value="1"/>
</dbReference>
<comment type="subcellular location">
    <subcellularLocation>
        <location evidence="1">Cytoplasm</location>
        <location evidence="1">Cytoskeleton</location>
    </subcellularLocation>
</comment>
<comment type="caution">
    <text evidence="9">The sequence shown here is derived from an EMBL/GenBank/DDBJ whole genome shotgun (WGS) entry which is preliminary data.</text>
</comment>
<dbReference type="Proteomes" id="UP001163046">
    <property type="component" value="Unassembled WGS sequence"/>
</dbReference>
<dbReference type="GO" id="GO:0003777">
    <property type="term" value="F:microtubule motor activity"/>
    <property type="evidence" value="ECO:0007669"/>
    <property type="project" value="InterPro"/>
</dbReference>
<sequence length="80" mass="9550">MQGLIERSFHYLFELMDNHSDVEYTLKASYLEVYNEKVQDLLNPSKARDSLPVRWARDRGFYVENLFLLSVTDWMISQLC</sequence>